<evidence type="ECO:0000313" key="2">
    <source>
        <dbReference type="EMBL" id="KAK7493786.1"/>
    </source>
</evidence>
<sequence length="124" mass="13923">MVFTYLLAFICPKSGETYSQKRPSRRPHPQAADTRRPSSPSFANSLLPLPFGSSRWHKGTTRIVSVSPFQSTTSTTVTSRKSPCIMLDVLEHATTTVKPAERKKSVWHCQPVWKRLIDLQAGLI</sequence>
<feature type="region of interest" description="Disordered" evidence="1">
    <location>
        <begin position="16"/>
        <end position="42"/>
    </location>
</feature>
<organism evidence="2 3">
    <name type="scientific">Batillaria attramentaria</name>
    <dbReference type="NCBI Taxonomy" id="370345"/>
    <lineage>
        <taxon>Eukaryota</taxon>
        <taxon>Metazoa</taxon>
        <taxon>Spiralia</taxon>
        <taxon>Lophotrochozoa</taxon>
        <taxon>Mollusca</taxon>
        <taxon>Gastropoda</taxon>
        <taxon>Caenogastropoda</taxon>
        <taxon>Sorbeoconcha</taxon>
        <taxon>Cerithioidea</taxon>
        <taxon>Batillariidae</taxon>
        <taxon>Batillaria</taxon>
    </lineage>
</organism>
<evidence type="ECO:0000313" key="3">
    <source>
        <dbReference type="Proteomes" id="UP001519460"/>
    </source>
</evidence>
<gene>
    <name evidence="2" type="ORF">BaRGS_00014927</name>
</gene>
<evidence type="ECO:0000256" key="1">
    <source>
        <dbReference type="SAM" id="MobiDB-lite"/>
    </source>
</evidence>
<keyword evidence="3" id="KW-1185">Reference proteome</keyword>
<protein>
    <submittedName>
        <fullName evidence="2">Uncharacterized protein</fullName>
    </submittedName>
</protein>
<accession>A0ABD0L3E4</accession>
<dbReference type="EMBL" id="JACVVK020000089">
    <property type="protein sequence ID" value="KAK7493786.1"/>
    <property type="molecule type" value="Genomic_DNA"/>
</dbReference>
<name>A0ABD0L3E4_9CAEN</name>
<dbReference type="Proteomes" id="UP001519460">
    <property type="component" value="Unassembled WGS sequence"/>
</dbReference>
<comment type="caution">
    <text evidence="2">The sequence shown here is derived from an EMBL/GenBank/DDBJ whole genome shotgun (WGS) entry which is preliminary data.</text>
</comment>
<proteinExistence type="predicted"/>
<dbReference type="AlphaFoldDB" id="A0ABD0L3E4"/>
<reference evidence="2 3" key="1">
    <citation type="journal article" date="2023" name="Sci. Data">
        <title>Genome assembly of the Korean intertidal mud-creeper Batillaria attramentaria.</title>
        <authorList>
            <person name="Patra A.K."/>
            <person name="Ho P.T."/>
            <person name="Jun S."/>
            <person name="Lee S.J."/>
            <person name="Kim Y."/>
            <person name="Won Y.J."/>
        </authorList>
    </citation>
    <scope>NUCLEOTIDE SEQUENCE [LARGE SCALE GENOMIC DNA]</scope>
    <source>
        <strain evidence="2">Wonlab-2016</strain>
    </source>
</reference>